<evidence type="ECO:0000313" key="5">
    <source>
        <dbReference type="Proteomes" id="UP000307217"/>
    </source>
</evidence>
<name>A0A5S3VB87_9GAMM</name>
<dbReference type="SUPFAM" id="SSF53955">
    <property type="entry name" value="Lysozyme-like"/>
    <property type="match status" value="1"/>
</dbReference>
<dbReference type="OrthoDB" id="5620293at2"/>
<dbReference type="GO" id="GO:0000270">
    <property type="term" value="P:peptidoglycan metabolic process"/>
    <property type="evidence" value="ECO:0007669"/>
    <property type="project" value="InterPro"/>
</dbReference>
<evidence type="ECO:0000259" key="2">
    <source>
        <dbReference type="Pfam" id="PF01464"/>
    </source>
</evidence>
<dbReference type="Proteomes" id="UP000307217">
    <property type="component" value="Unassembled WGS sequence"/>
</dbReference>
<dbReference type="InterPro" id="IPR024570">
    <property type="entry name" value="Murein_transglycosylaseC_N"/>
</dbReference>
<dbReference type="Gene3D" id="1.10.530.10">
    <property type="match status" value="1"/>
</dbReference>
<reference evidence="4 5" key="1">
    <citation type="submission" date="2018-01" db="EMBL/GenBank/DDBJ databases">
        <authorList>
            <person name="Paulsen S."/>
            <person name="Gram L.K."/>
        </authorList>
    </citation>
    <scope>NUCLEOTIDE SEQUENCE [LARGE SCALE GENOMIC DNA]</scope>
    <source>
        <strain evidence="4 5">S3790</strain>
    </source>
</reference>
<accession>A0A5S3VB87</accession>
<comment type="similarity">
    <text evidence="1">Belongs to the transglycosylase Slt family.</text>
</comment>
<dbReference type="RefSeq" id="WP_138591330.1">
    <property type="nucleotide sequence ID" value="NZ_PNBX01000029.1"/>
</dbReference>
<sequence>MQKNILRLAALIHIVIFLIACQSTLNLQSAKEIKKLTEQIQKNPHDVAVIAEGINKSQQSINQDMAKIQRLFGNLEAIIEQVWGKSNKELPSNTRYVKYSNDYEARAIVDFVQGSVTIETIATENIKSKLSQAIFETLLTSDDPSQTDIFSSQSPTLSGEPFLYPQVRDQDGQVVRYEWRAKRYASYLVANNLTTLLQNGRKMTQVTFNLVTDHKHLRHLKYSDAVLASAKKYNISPALIYAVIETESAFNPYAVSHANAYGLMQVVPATAGRDVYKLEKNRAGQPTKSTLMSPQQNIDIGTAYLKILNTRYLVGVKHQLSREYTIISAYNGGAGNVFKTYHPSRTTAVKKINQQSPASVYKQLRYDHPRDESRRYLEKVTKAKQKYL</sequence>
<dbReference type="InterPro" id="IPR000189">
    <property type="entry name" value="Transglyc_AS"/>
</dbReference>
<dbReference type="EMBL" id="PNBX01000029">
    <property type="protein sequence ID" value="TMO68791.1"/>
    <property type="molecule type" value="Genomic_DNA"/>
</dbReference>
<dbReference type="InterPro" id="IPR023346">
    <property type="entry name" value="Lysozyme-like_dom_sf"/>
</dbReference>
<dbReference type="PANTHER" id="PTHR37423:SF2">
    <property type="entry name" value="MEMBRANE-BOUND LYTIC MUREIN TRANSGLYCOSYLASE C"/>
    <property type="match status" value="1"/>
</dbReference>
<dbReference type="GO" id="GO:0016020">
    <property type="term" value="C:membrane"/>
    <property type="evidence" value="ECO:0007669"/>
    <property type="project" value="InterPro"/>
</dbReference>
<protein>
    <submittedName>
        <fullName evidence="4">Lytic murein transglycosylase</fullName>
    </submittedName>
</protein>
<dbReference type="Pfam" id="PF01464">
    <property type="entry name" value="SLT"/>
    <property type="match status" value="1"/>
</dbReference>
<reference evidence="5" key="2">
    <citation type="submission" date="2019-06" db="EMBL/GenBank/DDBJ databases">
        <title>Co-occurence of chitin degradation, pigmentation and bioactivity in marine Pseudoalteromonas.</title>
        <authorList>
            <person name="Sonnenschein E.C."/>
            <person name="Bech P.K."/>
        </authorList>
    </citation>
    <scope>NUCLEOTIDE SEQUENCE [LARGE SCALE GENOMIC DNA]</scope>
    <source>
        <strain evidence="5">S3790</strain>
    </source>
</reference>
<gene>
    <name evidence="4" type="ORF">CWC19_07680</name>
</gene>
<feature type="domain" description="Murein transglycosylase-C N-terminal" evidence="3">
    <location>
        <begin position="63"/>
        <end position="220"/>
    </location>
</feature>
<dbReference type="PANTHER" id="PTHR37423">
    <property type="entry name" value="SOLUBLE LYTIC MUREIN TRANSGLYCOSYLASE-RELATED"/>
    <property type="match status" value="1"/>
</dbReference>
<evidence type="ECO:0000256" key="1">
    <source>
        <dbReference type="ARBA" id="ARBA00007734"/>
    </source>
</evidence>
<dbReference type="CDD" id="cd16893">
    <property type="entry name" value="LT_MltC_MltE"/>
    <property type="match status" value="1"/>
</dbReference>
<dbReference type="InterPro" id="IPR008258">
    <property type="entry name" value="Transglycosylase_SLT_dom_1"/>
</dbReference>
<dbReference type="PROSITE" id="PS51257">
    <property type="entry name" value="PROKAR_LIPOPROTEIN"/>
    <property type="match status" value="1"/>
</dbReference>
<evidence type="ECO:0000259" key="3">
    <source>
        <dbReference type="Pfam" id="PF11873"/>
    </source>
</evidence>
<dbReference type="PROSITE" id="PS00922">
    <property type="entry name" value="TRANSGLYCOSYLASE"/>
    <property type="match status" value="1"/>
</dbReference>
<comment type="caution">
    <text evidence="4">The sequence shown here is derived from an EMBL/GenBank/DDBJ whole genome shotgun (WGS) entry which is preliminary data.</text>
</comment>
<proteinExistence type="inferred from homology"/>
<feature type="domain" description="Transglycosylase SLT" evidence="2">
    <location>
        <begin position="227"/>
        <end position="346"/>
    </location>
</feature>
<dbReference type="GO" id="GO:0008933">
    <property type="term" value="F:peptidoglycan lytic transglycosylase activity"/>
    <property type="evidence" value="ECO:0007669"/>
    <property type="project" value="InterPro"/>
</dbReference>
<evidence type="ECO:0000313" key="4">
    <source>
        <dbReference type="EMBL" id="TMO68791.1"/>
    </source>
</evidence>
<organism evidence="4 5">
    <name type="scientific">Pseudoalteromonas aurantia</name>
    <dbReference type="NCBI Taxonomy" id="43654"/>
    <lineage>
        <taxon>Bacteria</taxon>
        <taxon>Pseudomonadati</taxon>
        <taxon>Pseudomonadota</taxon>
        <taxon>Gammaproteobacteria</taxon>
        <taxon>Alteromonadales</taxon>
        <taxon>Pseudoalteromonadaceae</taxon>
        <taxon>Pseudoalteromonas</taxon>
    </lineage>
</organism>
<dbReference type="AlphaFoldDB" id="A0A5S3VB87"/>
<dbReference type="Pfam" id="PF11873">
    <property type="entry name" value="Mltc_N"/>
    <property type="match status" value="1"/>
</dbReference>